<feature type="compositionally biased region" description="Basic and acidic residues" evidence="1">
    <location>
        <begin position="189"/>
        <end position="206"/>
    </location>
</feature>
<feature type="compositionally biased region" description="Basic and acidic residues" evidence="1">
    <location>
        <begin position="138"/>
        <end position="156"/>
    </location>
</feature>
<dbReference type="AlphaFoldDB" id="A2DIC7"/>
<dbReference type="KEGG" id="tva:5465453"/>
<dbReference type="InParanoid" id="A2DIC7"/>
<proteinExistence type="predicted"/>
<reference evidence="3" key="1">
    <citation type="submission" date="2006-10" db="EMBL/GenBank/DDBJ databases">
        <authorList>
            <person name="Amadeo P."/>
            <person name="Zhao Q."/>
            <person name="Wortman J."/>
            <person name="Fraser-Liggett C."/>
            <person name="Carlton J."/>
        </authorList>
    </citation>
    <scope>NUCLEOTIDE SEQUENCE</scope>
    <source>
        <strain evidence="3">G3</strain>
    </source>
</reference>
<keyword evidence="4" id="KW-1185">Reference proteome</keyword>
<dbReference type="EMBL" id="DS113203">
    <property type="protein sequence ID" value="EAY19923.1"/>
    <property type="molecule type" value="Genomic_DNA"/>
</dbReference>
<organism evidence="3 4">
    <name type="scientific">Trichomonas vaginalis (strain ATCC PRA-98 / G3)</name>
    <dbReference type="NCBI Taxonomy" id="412133"/>
    <lineage>
        <taxon>Eukaryota</taxon>
        <taxon>Metamonada</taxon>
        <taxon>Parabasalia</taxon>
        <taxon>Trichomonadida</taxon>
        <taxon>Trichomonadidae</taxon>
        <taxon>Trichomonas</taxon>
    </lineage>
</organism>
<dbReference type="VEuPathDB" id="TrichDB:TVAGG3_0711620"/>
<reference evidence="3" key="2">
    <citation type="journal article" date="2007" name="Science">
        <title>Draft genome sequence of the sexually transmitted pathogen Trichomonas vaginalis.</title>
        <authorList>
            <person name="Carlton J.M."/>
            <person name="Hirt R.P."/>
            <person name="Silva J.C."/>
            <person name="Delcher A.L."/>
            <person name="Schatz M."/>
            <person name="Zhao Q."/>
            <person name="Wortman J.R."/>
            <person name="Bidwell S.L."/>
            <person name="Alsmark U.C.M."/>
            <person name="Besteiro S."/>
            <person name="Sicheritz-Ponten T."/>
            <person name="Noel C.J."/>
            <person name="Dacks J.B."/>
            <person name="Foster P.G."/>
            <person name="Simillion C."/>
            <person name="Van de Peer Y."/>
            <person name="Miranda-Saavedra D."/>
            <person name="Barton G.J."/>
            <person name="Westrop G.D."/>
            <person name="Mueller S."/>
            <person name="Dessi D."/>
            <person name="Fiori P.L."/>
            <person name="Ren Q."/>
            <person name="Paulsen I."/>
            <person name="Zhang H."/>
            <person name="Bastida-Corcuera F.D."/>
            <person name="Simoes-Barbosa A."/>
            <person name="Brown M.T."/>
            <person name="Hayes R.D."/>
            <person name="Mukherjee M."/>
            <person name="Okumura C.Y."/>
            <person name="Schneider R."/>
            <person name="Smith A.J."/>
            <person name="Vanacova S."/>
            <person name="Villalvazo M."/>
            <person name="Haas B.J."/>
            <person name="Pertea M."/>
            <person name="Feldblyum T.V."/>
            <person name="Utterback T.R."/>
            <person name="Shu C.L."/>
            <person name="Osoegawa K."/>
            <person name="de Jong P.J."/>
            <person name="Hrdy I."/>
            <person name="Horvathova L."/>
            <person name="Zubacova Z."/>
            <person name="Dolezal P."/>
            <person name="Malik S.B."/>
            <person name="Logsdon J.M. Jr."/>
            <person name="Henze K."/>
            <person name="Gupta A."/>
            <person name="Wang C.C."/>
            <person name="Dunne R.L."/>
            <person name="Upcroft J.A."/>
            <person name="Upcroft P."/>
            <person name="White O."/>
            <person name="Salzberg S.L."/>
            <person name="Tang P."/>
            <person name="Chiu C.-H."/>
            <person name="Lee Y.-S."/>
            <person name="Embley T.M."/>
            <person name="Coombs G.H."/>
            <person name="Mottram J.C."/>
            <person name="Tachezy J."/>
            <person name="Fraser-Liggett C.M."/>
            <person name="Johnson P.J."/>
        </authorList>
    </citation>
    <scope>NUCLEOTIDE SEQUENCE [LARGE SCALE GENOMIC DNA]</scope>
    <source>
        <strain evidence="3">G3</strain>
    </source>
</reference>
<dbReference type="OrthoDB" id="10248436at2759"/>
<feature type="region of interest" description="Disordered" evidence="1">
    <location>
        <begin position="186"/>
        <end position="222"/>
    </location>
</feature>
<feature type="region of interest" description="Disordered" evidence="1">
    <location>
        <begin position="124"/>
        <end position="160"/>
    </location>
</feature>
<evidence type="ECO:0000313" key="3">
    <source>
        <dbReference type="EMBL" id="EAY19923.1"/>
    </source>
</evidence>
<dbReference type="OMA" id="FYEATIV"/>
<dbReference type="RefSeq" id="XP_001580909.1">
    <property type="nucleotide sequence ID" value="XM_001580859.1"/>
</dbReference>
<evidence type="ECO:0000256" key="1">
    <source>
        <dbReference type="SAM" id="MobiDB-lite"/>
    </source>
</evidence>
<dbReference type="Proteomes" id="UP000001542">
    <property type="component" value="Unassembled WGS sequence"/>
</dbReference>
<name>A2DIC7_TRIV3</name>
<feature type="domain" description="SGF29 C-terminal" evidence="2">
    <location>
        <begin position="1"/>
        <end position="131"/>
    </location>
</feature>
<protein>
    <recommendedName>
        <fullName evidence="2">SGF29 C-terminal domain-containing protein</fullName>
    </recommendedName>
</protein>
<evidence type="ECO:0000259" key="2">
    <source>
        <dbReference type="PROSITE" id="PS51518"/>
    </source>
</evidence>
<sequence>MKIKNGQTCAAFVLYAGKSYSWIVCKFEKKQPNNKCIVRDDYCESQNFLRYVVDQNSVIPFPQPNETYKPGEQIIALWYDATDNEWSTMFYEAEVVEVSTPHLLVIKYSGSQANIEIDAQKVSKYPEKFNMPQEPETEDKKEETSETGDEGSKDQSEDNQQPKYQFQLLKHHESPQEARRLNLMLDNKSAPKEKPEFKSLTDDDFTKLAGPRPKPKKMTTTKGTPLIDFLQDEVLFPKQAPHITGNGLLRRKGITPPTNPSGLLEGSSECGRLNKILHEWRPVP</sequence>
<evidence type="ECO:0000313" key="4">
    <source>
        <dbReference type="Proteomes" id="UP000001542"/>
    </source>
</evidence>
<dbReference type="Pfam" id="PF07039">
    <property type="entry name" value="SGF29_Tudor"/>
    <property type="match status" value="1"/>
</dbReference>
<accession>A2DIC7</accession>
<feature type="region of interest" description="Disordered" evidence="1">
    <location>
        <begin position="247"/>
        <end position="267"/>
    </location>
</feature>
<dbReference type="PROSITE" id="PS51518">
    <property type="entry name" value="SGF29_C"/>
    <property type="match status" value="1"/>
</dbReference>
<gene>
    <name evidence="3" type="ORF">TVAG_130310</name>
</gene>
<dbReference type="SMR" id="A2DIC7"/>
<dbReference type="InterPro" id="IPR010750">
    <property type="entry name" value="SGF29_tudor-like_dom"/>
</dbReference>
<dbReference type="VEuPathDB" id="TrichDB:TVAG_130310"/>